<proteinExistence type="predicted"/>
<feature type="domain" description="HTH luxR-type" evidence="1">
    <location>
        <begin position="312"/>
        <end position="369"/>
    </location>
</feature>
<dbReference type="Proteomes" id="UP000184517">
    <property type="component" value="Unassembled WGS sequence"/>
</dbReference>
<dbReference type="InterPro" id="IPR016032">
    <property type="entry name" value="Sig_transdc_resp-reg_C-effctor"/>
</dbReference>
<evidence type="ECO:0000259" key="1">
    <source>
        <dbReference type="SMART" id="SM00421"/>
    </source>
</evidence>
<reference evidence="3" key="1">
    <citation type="submission" date="2016-11" db="EMBL/GenBank/DDBJ databases">
        <authorList>
            <person name="Varghese N."/>
            <person name="Submissions S."/>
        </authorList>
    </citation>
    <scope>NUCLEOTIDE SEQUENCE [LARGE SCALE GENOMIC DNA]</scope>
    <source>
        <strain evidence="3">DSM 16579</strain>
    </source>
</reference>
<organism evidence="2 3">
    <name type="scientific">Marinomonas polaris DSM 16579</name>
    <dbReference type="NCBI Taxonomy" id="1122206"/>
    <lineage>
        <taxon>Bacteria</taxon>
        <taxon>Pseudomonadati</taxon>
        <taxon>Pseudomonadota</taxon>
        <taxon>Gammaproteobacteria</taxon>
        <taxon>Oceanospirillales</taxon>
        <taxon>Oceanospirillaceae</taxon>
        <taxon>Marinomonas</taxon>
    </lineage>
</organism>
<protein>
    <submittedName>
        <fullName evidence="2">DNA-binding transcriptional regulator, CsgD family</fullName>
    </submittedName>
</protein>
<dbReference type="GO" id="GO:0003677">
    <property type="term" value="F:DNA binding"/>
    <property type="evidence" value="ECO:0007669"/>
    <property type="project" value="UniProtKB-KW"/>
</dbReference>
<keyword evidence="3" id="KW-1185">Reference proteome</keyword>
<accession>A0A1M5FJT0</accession>
<dbReference type="OrthoDB" id="5497412at2"/>
<dbReference type="AlphaFoldDB" id="A0A1M5FJT0"/>
<keyword evidence="2" id="KW-0238">DNA-binding</keyword>
<dbReference type="EMBL" id="FQVF01000013">
    <property type="protein sequence ID" value="SHF91780.1"/>
    <property type="molecule type" value="Genomic_DNA"/>
</dbReference>
<evidence type="ECO:0000313" key="2">
    <source>
        <dbReference type="EMBL" id="SHF91780.1"/>
    </source>
</evidence>
<dbReference type="SUPFAM" id="SSF46894">
    <property type="entry name" value="C-terminal effector domain of the bipartite response regulators"/>
    <property type="match status" value="1"/>
</dbReference>
<evidence type="ECO:0000313" key="3">
    <source>
        <dbReference type="Proteomes" id="UP000184517"/>
    </source>
</evidence>
<dbReference type="InterPro" id="IPR000792">
    <property type="entry name" value="Tscrpt_reg_LuxR_C"/>
</dbReference>
<dbReference type="STRING" id="1122206.SAMN02745753_02880"/>
<sequence length="390" mass="44212">MIESFLNQLLPKIYSCVQHPNRWISILDELREKLEVESIAAQIHELSDNSNPSEIWLMRDSQSTINADLHDKWVNNSDNPRLDYDFSEYTAIIRDEELFSDSCPRYIDFQERLAKAGLGLAISLEMKISPNRYLNLIAHRKHGDLRLFDHNCESLLQQLAPHIQQTILLYDQFQALSSSNTIIKQIADKLTTGIMLINQYGKVSWFNSSAASIISESDYLELIDNELRFEHKADRNIFIQLLRQTQSPTGITSHPLARIGEHQTSQIQLLLTPILSSISVGLIQSKQPLTFALFLSNSHNEVILSEQNIGRLFSLTPAEVKLASALANGFSLTEYAIEKGITVGTARIQLKSIFSKMGVTRQPELVKILWSSILPHVSQLENTPFSQKIS</sequence>
<dbReference type="GO" id="GO:0006355">
    <property type="term" value="P:regulation of DNA-templated transcription"/>
    <property type="evidence" value="ECO:0007669"/>
    <property type="project" value="InterPro"/>
</dbReference>
<dbReference type="RefSeq" id="WP_072840379.1">
    <property type="nucleotide sequence ID" value="NZ_FQVF01000013.1"/>
</dbReference>
<dbReference type="SMART" id="SM00421">
    <property type="entry name" value="HTH_LUXR"/>
    <property type="match status" value="1"/>
</dbReference>
<dbReference type="InterPro" id="IPR036388">
    <property type="entry name" value="WH-like_DNA-bd_sf"/>
</dbReference>
<dbReference type="Gene3D" id="1.10.10.10">
    <property type="entry name" value="Winged helix-like DNA-binding domain superfamily/Winged helix DNA-binding domain"/>
    <property type="match status" value="1"/>
</dbReference>
<gene>
    <name evidence="2" type="ORF">SAMN02745753_02880</name>
</gene>
<name>A0A1M5FJT0_9GAMM</name>